<dbReference type="EMBL" id="LXQA010040802">
    <property type="protein sequence ID" value="MCH99615.1"/>
    <property type="molecule type" value="Genomic_DNA"/>
</dbReference>
<proteinExistence type="predicted"/>
<protein>
    <submittedName>
        <fullName evidence="1">Uncharacterized protein</fullName>
    </submittedName>
</protein>
<dbReference type="AlphaFoldDB" id="A0A392NKJ4"/>
<evidence type="ECO:0000313" key="1">
    <source>
        <dbReference type="EMBL" id="MCH99615.1"/>
    </source>
</evidence>
<reference evidence="1 2" key="1">
    <citation type="journal article" date="2018" name="Front. Plant Sci.">
        <title>Red Clover (Trifolium pratense) and Zigzag Clover (T. medium) - A Picture of Genomic Similarities and Differences.</title>
        <authorList>
            <person name="Dluhosova J."/>
            <person name="Istvanek J."/>
            <person name="Nedelnik J."/>
            <person name="Repkova J."/>
        </authorList>
    </citation>
    <scope>NUCLEOTIDE SEQUENCE [LARGE SCALE GENOMIC DNA]</scope>
    <source>
        <strain evidence="2">cv. 10/8</strain>
        <tissue evidence="1">Leaf</tissue>
    </source>
</reference>
<organism evidence="1 2">
    <name type="scientific">Trifolium medium</name>
    <dbReference type="NCBI Taxonomy" id="97028"/>
    <lineage>
        <taxon>Eukaryota</taxon>
        <taxon>Viridiplantae</taxon>
        <taxon>Streptophyta</taxon>
        <taxon>Embryophyta</taxon>
        <taxon>Tracheophyta</taxon>
        <taxon>Spermatophyta</taxon>
        <taxon>Magnoliopsida</taxon>
        <taxon>eudicotyledons</taxon>
        <taxon>Gunneridae</taxon>
        <taxon>Pentapetalae</taxon>
        <taxon>rosids</taxon>
        <taxon>fabids</taxon>
        <taxon>Fabales</taxon>
        <taxon>Fabaceae</taxon>
        <taxon>Papilionoideae</taxon>
        <taxon>50 kb inversion clade</taxon>
        <taxon>NPAAA clade</taxon>
        <taxon>Hologalegina</taxon>
        <taxon>IRL clade</taxon>
        <taxon>Trifolieae</taxon>
        <taxon>Trifolium</taxon>
    </lineage>
</organism>
<accession>A0A392NKJ4</accession>
<sequence length="41" mass="4900">MSSASESEEIREGAWNWIHAMQYVEEEEEEEEDGWIFLPLL</sequence>
<keyword evidence="2" id="KW-1185">Reference proteome</keyword>
<dbReference type="Proteomes" id="UP000265520">
    <property type="component" value="Unassembled WGS sequence"/>
</dbReference>
<comment type="caution">
    <text evidence="1">The sequence shown here is derived from an EMBL/GenBank/DDBJ whole genome shotgun (WGS) entry which is preliminary data.</text>
</comment>
<evidence type="ECO:0000313" key="2">
    <source>
        <dbReference type="Proteomes" id="UP000265520"/>
    </source>
</evidence>
<name>A0A392NKJ4_9FABA</name>